<evidence type="ECO:0000256" key="7">
    <source>
        <dbReference type="ARBA" id="ARBA00023242"/>
    </source>
</evidence>
<feature type="compositionally biased region" description="Low complexity" evidence="10">
    <location>
        <begin position="292"/>
        <end position="306"/>
    </location>
</feature>
<evidence type="ECO:0000256" key="1">
    <source>
        <dbReference type="ARBA" id="ARBA00004123"/>
    </source>
</evidence>
<feature type="compositionally biased region" description="Basic and acidic residues" evidence="10">
    <location>
        <begin position="167"/>
        <end position="187"/>
    </location>
</feature>
<evidence type="ECO:0000256" key="3">
    <source>
        <dbReference type="ARBA" id="ARBA00009914"/>
    </source>
</evidence>
<protein>
    <recommendedName>
        <fullName evidence="11">Borealin N-terminal domain-containing protein</fullName>
    </recommendedName>
</protein>
<feature type="compositionally biased region" description="Polar residues" evidence="10">
    <location>
        <begin position="12"/>
        <end position="30"/>
    </location>
</feature>
<evidence type="ECO:0000256" key="2">
    <source>
        <dbReference type="ARBA" id="ARBA00004584"/>
    </source>
</evidence>
<dbReference type="EMBL" id="JAZHXJ010000112">
    <property type="protein sequence ID" value="KAL1874001.1"/>
    <property type="molecule type" value="Genomic_DNA"/>
</dbReference>
<dbReference type="InterPro" id="IPR018851">
    <property type="entry name" value="Borealin_N"/>
</dbReference>
<feature type="compositionally biased region" description="Polar residues" evidence="10">
    <location>
        <begin position="237"/>
        <end position="248"/>
    </location>
</feature>
<feature type="compositionally biased region" description="Low complexity" evidence="10">
    <location>
        <begin position="316"/>
        <end position="331"/>
    </location>
</feature>
<feature type="region of interest" description="Disordered" evidence="10">
    <location>
        <begin position="1"/>
        <end position="48"/>
    </location>
</feature>
<keyword evidence="13" id="KW-1185">Reference proteome</keyword>
<dbReference type="PANTHER" id="PTHR16040:SF7">
    <property type="entry name" value="AUSTRALIN, ISOFORM A-RELATED"/>
    <property type="match status" value="1"/>
</dbReference>
<dbReference type="Pfam" id="PF10444">
    <property type="entry name" value="Nbl1_Borealin_N"/>
    <property type="match status" value="1"/>
</dbReference>
<feature type="compositionally biased region" description="Low complexity" evidence="10">
    <location>
        <begin position="257"/>
        <end position="283"/>
    </location>
</feature>
<comment type="caution">
    <text evidence="12">The sequence shown here is derived from an EMBL/GenBank/DDBJ whole genome shotgun (WGS) entry which is preliminary data.</text>
</comment>
<comment type="subcellular location">
    <subcellularLocation>
        <location evidence="2">Chromosome</location>
        <location evidence="2">Centromere</location>
    </subcellularLocation>
    <subcellularLocation>
        <location evidence="1">Nucleus</location>
    </subcellularLocation>
</comment>
<feature type="region of interest" description="Disordered" evidence="10">
    <location>
        <begin position="163"/>
        <end position="402"/>
    </location>
</feature>
<reference evidence="12 13" key="1">
    <citation type="journal article" date="2024" name="Commun. Biol.">
        <title>Comparative genomic analysis of thermophilic fungi reveals convergent evolutionary adaptations and gene losses.</title>
        <authorList>
            <person name="Steindorff A.S."/>
            <person name="Aguilar-Pontes M.V."/>
            <person name="Robinson A.J."/>
            <person name="Andreopoulos B."/>
            <person name="LaButti K."/>
            <person name="Kuo A."/>
            <person name="Mondo S."/>
            <person name="Riley R."/>
            <person name="Otillar R."/>
            <person name="Haridas S."/>
            <person name="Lipzen A."/>
            <person name="Grimwood J."/>
            <person name="Schmutz J."/>
            <person name="Clum A."/>
            <person name="Reid I.D."/>
            <person name="Moisan M.C."/>
            <person name="Butler G."/>
            <person name="Nguyen T.T.M."/>
            <person name="Dewar K."/>
            <person name="Conant G."/>
            <person name="Drula E."/>
            <person name="Henrissat B."/>
            <person name="Hansel C."/>
            <person name="Singer S."/>
            <person name="Hutchinson M.I."/>
            <person name="de Vries R.P."/>
            <person name="Natvig D.O."/>
            <person name="Powell A.J."/>
            <person name="Tsang A."/>
            <person name="Grigoriev I.V."/>
        </authorList>
    </citation>
    <scope>NUCLEOTIDE SEQUENCE [LARGE SCALE GENOMIC DNA]</scope>
    <source>
        <strain evidence="12 13">ATCC 24622</strain>
    </source>
</reference>
<evidence type="ECO:0000256" key="5">
    <source>
        <dbReference type="ARBA" id="ARBA00022618"/>
    </source>
</evidence>
<proteinExistence type="inferred from homology"/>
<keyword evidence="5" id="KW-0132">Cell division</keyword>
<evidence type="ECO:0000313" key="12">
    <source>
        <dbReference type="EMBL" id="KAL1874001.1"/>
    </source>
</evidence>
<evidence type="ECO:0000256" key="6">
    <source>
        <dbReference type="ARBA" id="ARBA00022776"/>
    </source>
</evidence>
<keyword evidence="6" id="KW-0498">Mitosis</keyword>
<sequence length="402" mass="41997">MPPRERKRKSGESTTSDCNTAANASIQMMPTKSAEDDVRESPRKRRKVGISLAQKQALIDNLQLEITERARKLRAHYNIHAQSLRTRIEIRVNRVPASLRKVKMGDLLAKYSGPVGQHLPQGIKNLPMSRLAPVPERAGNSNFPGFHGGLLFSNGLASPIRPPINHFSEDLSGVDKENASESNDATKKPPSRVGTALKGGNPTQVLSPTSSNSRVMPRDRTATSPGKSLIARPVSPAKTSGSAANILSSMVEKARSTRATGATRNATATSTASSSNGSTVPATRTRRGGAPGTTTTTKSAGATASRNGAPSRQTRRASGVSESSERSNSTVVRKRTVARGTAAVAATSSRAAAPASSAKRTVMGTIRKGVTGGATRKAPTAKAPAPAAAPPAGTGRVLRKRA</sequence>
<keyword evidence="7" id="KW-0539">Nucleus</keyword>
<dbReference type="Proteomes" id="UP001586593">
    <property type="component" value="Unassembled WGS sequence"/>
</dbReference>
<feature type="compositionally biased region" description="Low complexity" evidence="10">
    <location>
        <begin position="373"/>
        <end position="396"/>
    </location>
</feature>
<feature type="domain" description="Borealin N-terminal" evidence="11">
    <location>
        <begin position="54"/>
        <end position="110"/>
    </location>
</feature>
<feature type="compositionally biased region" description="Polar residues" evidence="10">
    <location>
        <begin position="201"/>
        <end position="214"/>
    </location>
</feature>
<gene>
    <name evidence="12" type="ORF">VTK73DRAFT_607</name>
</gene>
<evidence type="ECO:0000313" key="13">
    <source>
        <dbReference type="Proteomes" id="UP001586593"/>
    </source>
</evidence>
<dbReference type="InterPro" id="IPR018867">
    <property type="entry name" value="Cell_div_borealin"/>
</dbReference>
<comment type="similarity">
    <text evidence="3">Belongs to the borealin family.</text>
</comment>
<dbReference type="PANTHER" id="PTHR16040">
    <property type="entry name" value="AUSTRALIN, ISOFORM A-RELATED"/>
    <property type="match status" value="1"/>
</dbReference>
<evidence type="ECO:0000256" key="4">
    <source>
        <dbReference type="ARBA" id="ARBA00022454"/>
    </source>
</evidence>
<evidence type="ECO:0000259" key="11">
    <source>
        <dbReference type="Pfam" id="PF10444"/>
    </source>
</evidence>
<keyword evidence="4" id="KW-0158">Chromosome</keyword>
<evidence type="ECO:0000256" key="10">
    <source>
        <dbReference type="SAM" id="MobiDB-lite"/>
    </source>
</evidence>
<name>A0ABR3XE30_9PEZI</name>
<feature type="compositionally biased region" description="Low complexity" evidence="10">
    <location>
        <begin position="338"/>
        <end position="362"/>
    </location>
</feature>
<evidence type="ECO:0000256" key="9">
    <source>
        <dbReference type="ARBA" id="ARBA00023328"/>
    </source>
</evidence>
<evidence type="ECO:0000256" key="8">
    <source>
        <dbReference type="ARBA" id="ARBA00023306"/>
    </source>
</evidence>
<accession>A0ABR3XE30</accession>
<keyword evidence="8" id="KW-0131">Cell cycle</keyword>
<organism evidence="12 13">
    <name type="scientific">Phialemonium thermophilum</name>
    <dbReference type="NCBI Taxonomy" id="223376"/>
    <lineage>
        <taxon>Eukaryota</taxon>
        <taxon>Fungi</taxon>
        <taxon>Dikarya</taxon>
        <taxon>Ascomycota</taxon>
        <taxon>Pezizomycotina</taxon>
        <taxon>Sordariomycetes</taxon>
        <taxon>Sordariomycetidae</taxon>
        <taxon>Cephalothecales</taxon>
        <taxon>Cephalothecaceae</taxon>
        <taxon>Phialemonium</taxon>
    </lineage>
</organism>
<keyword evidence="9" id="KW-0137">Centromere</keyword>